<keyword evidence="5" id="KW-1185">Reference proteome</keyword>
<dbReference type="PROSITE" id="PS50966">
    <property type="entry name" value="ZF_SWIM"/>
    <property type="match status" value="1"/>
</dbReference>
<name>A0AAE3GZL8_9BACT</name>
<dbReference type="InterPro" id="IPR007527">
    <property type="entry name" value="Znf_SWIM"/>
</dbReference>
<protein>
    <recommendedName>
        <fullName evidence="3">SWIM-type domain-containing protein</fullName>
    </recommendedName>
</protein>
<evidence type="ECO:0000259" key="3">
    <source>
        <dbReference type="PROSITE" id="PS50966"/>
    </source>
</evidence>
<evidence type="ECO:0000256" key="2">
    <source>
        <dbReference type="SAM" id="Coils"/>
    </source>
</evidence>
<dbReference type="AlphaFoldDB" id="A0AAE3GZL8"/>
<comment type="caution">
    <text evidence="4">The sequence shown here is derived from an EMBL/GenBank/DDBJ whole genome shotgun (WGS) entry which is preliminary data.</text>
</comment>
<feature type="domain" description="SWIM-type" evidence="3">
    <location>
        <begin position="50"/>
        <end position="85"/>
    </location>
</feature>
<dbReference type="Proteomes" id="UP001204144">
    <property type="component" value="Unassembled WGS sequence"/>
</dbReference>
<keyword evidence="1" id="KW-0863">Zinc-finger</keyword>
<sequence length="565" mass="66034">MAKLSLQNFGKHFSDEAKLWATKCAVRECDEETKGSFVAFVDQGEQSFDVGVALNAKQEILSTICDCPKGDSLCAHKFALLSHISNNAKVAPPQLAKNKISPLERVFSEISHEELKTWLLKAFEKDKALQAEFIQDFTPVEQKLLTQQELEKKLKELLKAVIGSKKKVETPDFKKAMSLWENFAMNHVKIYLNKPTLNLHFEQLDLLYKAMSSQVSILMTKSYTSYFNIQKKIEAQIALTINGLPTEEEFTLAVEILAFHLVTSQGFDSAMLKILLRIFEKASERGKIQITDLILEQYKKFHVNTKFGDKYFTHVAYMMVDTTQAFDKYEDYLLPISYDNDFNVDLIGKLVEHKKFEKAIELCNVIVRNNYYAEYNFPYWAFLKKLYILTKQPEKSREIKKQMVPFTGNFEDFLEVYESIEDEGEKKSYRVNLLTKFRSHSQVGNFTTTDLFCIKLAGYEKNYNKLIEYLVDYRHIQFYMPYLEEMLYQNKKKTFLNIINYFKYTTAGLKPELFKAEKECYLPVYQLLCKFFPEDELTIFLRHHLPSHQKISPDSLVYFISKNLI</sequence>
<dbReference type="GO" id="GO:0008270">
    <property type="term" value="F:zinc ion binding"/>
    <property type="evidence" value="ECO:0007669"/>
    <property type="project" value="UniProtKB-KW"/>
</dbReference>
<dbReference type="RefSeq" id="WP_255035984.1">
    <property type="nucleotide sequence ID" value="NZ_RJUF01000007.1"/>
</dbReference>
<proteinExistence type="predicted"/>
<reference evidence="4 5" key="1">
    <citation type="submission" date="2018-11" db="EMBL/GenBank/DDBJ databases">
        <title>Novel bacteria species description.</title>
        <authorList>
            <person name="Han J.-H."/>
        </authorList>
    </citation>
    <scope>NUCLEOTIDE SEQUENCE [LARGE SCALE GENOMIC DNA]</scope>
    <source>
        <strain evidence="4 5">KCTC23259</strain>
    </source>
</reference>
<evidence type="ECO:0000313" key="4">
    <source>
        <dbReference type="EMBL" id="MCP9762229.1"/>
    </source>
</evidence>
<feature type="coiled-coil region" evidence="2">
    <location>
        <begin position="140"/>
        <end position="167"/>
    </location>
</feature>
<organism evidence="4 5">
    <name type="scientific">Lacihabitans soyangensis</name>
    <dbReference type="NCBI Taxonomy" id="869394"/>
    <lineage>
        <taxon>Bacteria</taxon>
        <taxon>Pseudomonadati</taxon>
        <taxon>Bacteroidota</taxon>
        <taxon>Cytophagia</taxon>
        <taxon>Cytophagales</taxon>
        <taxon>Leadbetterellaceae</taxon>
        <taxon>Lacihabitans</taxon>
    </lineage>
</organism>
<accession>A0AAE3GZL8</accession>
<keyword evidence="2" id="KW-0175">Coiled coil</keyword>
<dbReference type="EMBL" id="RJUF01000007">
    <property type="protein sequence ID" value="MCP9762229.1"/>
    <property type="molecule type" value="Genomic_DNA"/>
</dbReference>
<gene>
    <name evidence="4" type="ORF">EGI31_04625</name>
</gene>
<keyword evidence="1" id="KW-0479">Metal-binding</keyword>
<keyword evidence="1" id="KW-0862">Zinc</keyword>
<evidence type="ECO:0000256" key="1">
    <source>
        <dbReference type="PROSITE-ProRule" id="PRU00325"/>
    </source>
</evidence>
<evidence type="ECO:0000313" key="5">
    <source>
        <dbReference type="Proteomes" id="UP001204144"/>
    </source>
</evidence>